<feature type="region of interest" description="Disordered" evidence="1">
    <location>
        <begin position="24"/>
        <end position="43"/>
    </location>
</feature>
<dbReference type="Proteomes" id="UP000297595">
    <property type="component" value="Unassembled WGS sequence"/>
</dbReference>
<accession>A0A8H2DQK5</accession>
<comment type="caution">
    <text evidence="2">The sequence shown here is derived from an EMBL/GenBank/DDBJ whole genome shotgun (WGS) entry which is preliminary data.</text>
</comment>
<evidence type="ECO:0000313" key="3">
    <source>
        <dbReference type="Proteomes" id="UP000297595"/>
    </source>
</evidence>
<evidence type="ECO:0000256" key="1">
    <source>
        <dbReference type="SAM" id="MobiDB-lite"/>
    </source>
</evidence>
<reference evidence="2 3" key="1">
    <citation type="submission" date="2019-03" db="EMBL/GenBank/DDBJ databases">
        <title>Nematode-trapping fungi genome.</title>
        <authorList>
            <person name="Vidal-Diez De Ulzurrun G."/>
        </authorList>
    </citation>
    <scope>NUCLEOTIDE SEQUENCE [LARGE SCALE GENOMIC DNA]</scope>
    <source>
        <strain evidence="2 3">TWF154</strain>
    </source>
</reference>
<dbReference type="AlphaFoldDB" id="A0A8H2DQK5"/>
<proteinExistence type="predicted"/>
<organism evidence="2 3">
    <name type="scientific">Orbilia oligospora</name>
    <name type="common">Nematode-trapping fungus</name>
    <name type="synonym">Arthrobotrys oligospora</name>
    <dbReference type="NCBI Taxonomy" id="2813651"/>
    <lineage>
        <taxon>Eukaryota</taxon>
        <taxon>Fungi</taxon>
        <taxon>Dikarya</taxon>
        <taxon>Ascomycota</taxon>
        <taxon>Pezizomycotina</taxon>
        <taxon>Orbiliomycetes</taxon>
        <taxon>Orbiliales</taxon>
        <taxon>Orbiliaceae</taxon>
        <taxon>Orbilia</taxon>
    </lineage>
</organism>
<evidence type="ECO:0000313" key="2">
    <source>
        <dbReference type="EMBL" id="TGJ65675.1"/>
    </source>
</evidence>
<name>A0A8H2DQK5_ORBOL</name>
<dbReference type="EMBL" id="SOZJ01000006">
    <property type="protein sequence ID" value="TGJ65675.1"/>
    <property type="molecule type" value="Genomic_DNA"/>
</dbReference>
<feature type="region of interest" description="Disordered" evidence="1">
    <location>
        <begin position="230"/>
        <end position="264"/>
    </location>
</feature>
<feature type="compositionally biased region" description="Basic and acidic residues" evidence="1">
    <location>
        <begin position="254"/>
        <end position="264"/>
    </location>
</feature>
<feature type="compositionally biased region" description="Basic residues" evidence="1">
    <location>
        <begin position="33"/>
        <end position="43"/>
    </location>
</feature>
<protein>
    <submittedName>
        <fullName evidence="2">Uncharacterized protein</fullName>
    </submittedName>
</protein>
<sequence length="264" mass="30001">MIVMMVVGNDERKVDVIWWMSGGDTRSEQSRTGAKKQNSKAKAKANFEGQLTGRVGLAMKLDKFGKAGDGGGEVDDNRLVRLVRLMRLIDGEVRVAGWWCVRDPAENVQTLLLQLNTSLFAIPRLRSCYYMGWHQYYHWDIPATDILKEMVVQYIPTREHLVSAITLYAALTKLRQPRLGPKSNLYSKSLKMTTCHLRWQLVEGPLGYLKSQIPAELLLNFGSNPIAEPNPWTTIRHRDAKSSRGKNPNPMTPNKKEYSNEEIS</sequence>
<gene>
    <name evidence="2" type="ORF">EYR41_009625</name>
</gene>